<dbReference type="CDD" id="cd00156">
    <property type="entry name" value="REC"/>
    <property type="match status" value="1"/>
</dbReference>
<dbReference type="PROSITE" id="PS50110">
    <property type="entry name" value="RESPONSE_REGULATORY"/>
    <property type="match status" value="1"/>
</dbReference>
<feature type="domain" description="Response regulatory" evidence="2">
    <location>
        <begin position="3"/>
        <end position="120"/>
    </location>
</feature>
<evidence type="ECO:0000313" key="3">
    <source>
        <dbReference type="EMBL" id="MCA9759401.1"/>
    </source>
</evidence>
<evidence type="ECO:0000256" key="1">
    <source>
        <dbReference type="PROSITE-ProRule" id="PRU00169"/>
    </source>
</evidence>
<reference evidence="3" key="2">
    <citation type="journal article" date="2021" name="Microbiome">
        <title>Successional dynamics and alternative stable states in a saline activated sludge microbial community over 9 years.</title>
        <authorList>
            <person name="Wang Y."/>
            <person name="Ye J."/>
            <person name="Ju F."/>
            <person name="Liu L."/>
            <person name="Boyd J.A."/>
            <person name="Deng Y."/>
            <person name="Parks D.H."/>
            <person name="Jiang X."/>
            <person name="Yin X."/>
            <person name="Woodcroft B.J."/>
            <person name="Tyson G.W."/>
            <person name="Hugenholtz P."/>
            <person name="Polz M.F."/>
            <person name="Zhang T."/>
        </authorList>
    </citation>
    <scope>NUCLEOTIDE SEQUENCE</scope>
    <source>
        <strain evidence="3">HKST-UBA02</strain>
    </source>
</reference>
<sequence length="127" mass="13789">MAKILLVDNDTIVLKTLSHPLEKAGHCVLLASNGRRAWEVLEDNTGIDAVITDLSMPEMTGQELVQKMRSEDRTSNIPVLMMSSVCSVSAVTELLESGSSLFLPKPVTTRDLLGYVESATRSRAKAS</sequence>
<dbReference type="Gene3D" id="3.40.50.2300">
    <property type="match status" value="1"/>
</dbReference>
<dbReference type="Pfam" id="PF00072">
    <property type="entry name" value="Response_reg"/>
    <property type="match status" value="1"/>
</dbReference>
<dbReference type="Proteomes" id="UP000739538">
    <property type="component" value="Unassembled WGS sequence"/>
</dbReference>
<dbReference type="EMBL" id="JAGQHS010000335">
    <property type="protein sequence ID" value="MCA9759401.1"/>
    <property type="molecule type" value="Genomic_DNA"/>
</dbReference>
<dbReference type="PANTHER" id="PTHR43874">
    <property type="entry name" value="TWO-COMPONENT RESPONSE REGULATOR"/>
    <property type="match status" value="1"/>
</dbReference>
<dbReference type="SMART" id="SM00448">
    <property type="entry name" value="REC"/>
    <property type="match status" value="1"/>
</dbReference>
<accession>A0A956NII6</accession>
<name>A0A956NII6_UNCEI</name>
<dbReference type="InterPro" id="IPR001789">
    <property type="entry name" value="Sig_transdc_resp-reg_receiver"/>
</dbReference>
<dbReference type="PANTHER" id="PTHR43874:SF7">
    <property type="entry name" value="TWO-COMPONENT RESPONSE REGULATOR ARR10"/>
    <property type="match status" value="1"/>
</dbReference>
<dbReference type="InterPro" id="IPR011006">
    <property type="entry name" value="CheY-like_superfamily"/>
</dbReference>
<protein>
    <submittedName>
        <fullName evidence="3">Response regulator transcription factor</fullName>
    </submittedName>
</protein>
<feature type="modified residue" description="4-aspartylphosphate" evidence="1">
    <location>
        <position position="53"/>
    </location>
</feature>
<proteinExistence type="predicted"/>
<dbReference type="SUPFAM" id="SSF52172">
    <property type="entry name" value="CheY-like"/>
    <property type="match status" value="1"/>
</dbReference>
<organism evidence="3 4">
    <name type="scientific">Eiseniibacteriota bacterium</name>
    <dbReference type="NCBI Taxonomy" id="2212470"/>
    <lineage>
        <taxon>Bacteria</taxon>
        <taxon>Candidatus Eiseniibacteriota</taxon>
    </lineage>
</organism>
<dbReference type="AlphaFoldDB" id="A0A956NII6"/>
<evidence type="ECO:0000313" key="4">
    <source>
        <dbReference type="Proteomes" id="UP000739538"/>
    </source>
</evidence>
<reference evidence="3" key="1">
    <citation type="submission" date="2020-04" db="EMBL/GenBank/DDBJ databases">
        <authorList>
            <person name="Zhang T."/>
        </authorList>
    </citation>
    <scope>NUCLEOTIDE SEQUENCE</scope>
    <source>
        <strain evidence="3">HKST-UBA02</strain>
    </source>
</reference>
<evidence type="ECO:0000259" key="2">
    <source>
        <dbReference type="PROSITE" id="PS50110"/>
    </source>
</evidence>
<comment type="caution">
    <text evidence="3">The sequence shown here is derived from an EMBL/GenBank/DDBJ whole genome shotgun (WGS) entry which is preliminary data.</text>
</comment>
<gene>
    <name evidence="3" type="ORF">KDA27_26645</name>
</gene>
<keyword evidence="1" id="KW-0597">Phosphoprotein</keyword>
<dbReference type="GO" id="GO:0000160">
    <property type="term" value="P:phosphorelay signal transduction system"/>
    <property type="evidence" value="ECO:0007669"/>
    <property type="project" value="InterPro"/>
</dbReference>
<dbReference type="InterPro" id="IPR045279">
    <property type="entry name" value="ARR-like"/>
</dbReference>
<dbReference type="GO" id="GO:0009736">
    <property type="term" value="P:cytokinin-activated signaling pathway"/>
    <property type="evidence" value="ECO:0007669"/>
    <property type="project" value="InterPro"/>
</dbReference>